<sequence length="122" mass="14092">MLEANTSQMKQEQPSETGLICILKNRQTITLPKTIRERLCLNFGDEVTVGLTKKSKELIIQKCKGETLDNRMIVSERGAVRIPIELRRFIALEKGDSFHIFIMKENQAILLKKVYPRNVNNY</sequence>
<gene>
    <name evidence="2" type="ORF">M3202_15305</name>
</gene>
<dbReference type="RefSeq" id="WP_251224185.1">
    <property type="nucleotide sequence ID" value="NZ_JAMBOL010000015.1"/>
</dbReference>
<evidence type="ECO:0000313" key="3">
    <source>
        <dbReference type="Proteomes" id="UP001139179"/>
    </source>
</evidence>
<feature type="domain" description="SpoVT-AbrB" evidence="1">
    <location>
        <begin position="72"/>
        <end position="118"/>
    </location>
</feature>
<dbReference type="InterPro" id="IPR007159">
    <property type="entry name" value="SpoVT-AbrB_dom"/>
</dbReference>
<proteinExistence type="predicted"/>
<dbReference type="Proteomes" id="UP001139179">
    <property type="component" value="Unassembled WGS sequence"/>
</dbReference>
<dbReference type="SUPFAM" id="SSF89447">
    <property type="entry name" value="AbrB/MazE/MraZ-like"/>
    <property type="match status" value="2"/>
</dbReference>
<dbReference type="EMBL" id="JAMBOL010000015">
    <property type="protein sequence ID" value="MCM3715437.1"/>
    <property type="molecule type" value="Genomic_DNA"/>
</dbReference>
<dbReference type="GO" id="GO:0003677">
    <property type="term" value="F:DNA binding"/>
    <property type="evidence" value="ECO:0007669"/>
    <property type="project" value="UniProtKB-KW"/>
</dbReference>
<keyword evidence="3" id="KW-1185">Reference proteome</keyword>
<dbReference type="InterPro" id="IPR037914">
    <property type="entry name" value="SpoVT-AbrB_sf"/>
</dbReference>
<keyword evidence="2" id="KW-0238">DNA-binding</keyword>
<feature type="domain" description="SpoVT-AbrB" evidence="1">
    <location>
        <begin position="21"/>
        <end position="68"/>
    </location>
</feature>
<reference evidence="2" key="1">
    <citation type="submission" date="2022-05" db="EMBL/GenBank/DDBJ databases">
        <title>Comparative Genomics of Spacecraft Associated Microbes.</title>
        <authorList>
            <person name="Tran M.T."/>
            <person name="Wright A."/>
            <person name="Seuylemezian A."/>
            <person name="Eisen J."/>
            <person name="Coil D."/>
        </authorList>
    </citation>
    <scope>NUCLEOTIDE SEQUENCE</scope>
    <source>
        <strain evidence="2">214.1.1</strain>
    </source>
</reference>
<evidence type="ECO:0000259" key="1">
    <source>
        <dbReference type="SMART" id="SM00966"/>
    </source>
</evidence>
<comment type="caution">
    <text evidence="2">The sequence shown here is derived from an EMBL/GenBank/DDBJ whole genome shotgun (WGS) entry which is preliminary data.</text>
</comment>
<dbReference type="SMART" id="SM00966">
    <property type="entry name" value="SpoVT_AbrB"/>
    <property type="match status" value="2"/>
</dbReference>
<name>A0A9X2DTX4_9BACI</name>
<accession>A0A9X2DTX4</accession>
<evidence type="ECO:0000313" key="2">
    <source>
        <dbReference type="EMBL" id="MCM3715437.1"/>
    </source>
</evidence>
<organism evidence="2 3">
    <name type="scientific">Halalkalibacter oceani</name>
    <dbReference type="NCBI Taxonomy" id="1653776"/>
    <lineage>
        <taxon>Bacteria</taxon>
        <taxon>Bacillati</taxon>
        <taxon>Bacillota</taxon>
        <taxon>Bacilli</taxon>
        <taxon>Bacillales</taxon>
        <taxon>Bacillaceae</taxon>
        <taxon>Halalkalibacter</taxon>
    </lineage>
</organism>
<protein>
    <submittedName>
        <fullName evidence="2">AbrB/MazE/SpoVT family DNA-binding domain-containing protein</fullName>
    </submittedName>
</protein>
<dbReference type="AlphaFoldDB" id="A0A9X2DTX4"/>
<dbReference type="Gene3D" id="2.10.260.10">
    <property type="match status" value="2"/>
</dbReference>